<reference evidence="1" key="1">
    <citation type="journal article" date="2014" name="Int. J. Syst. Evol. Microbiol.">
        <title>Complete genome sequence of Corynebacterium casei LMG S-19264T (=DSM 44701T), isolated from a smear-ripened cheese.</title>
        <authorList>
            <consortium name="US DOE Joint Genome Institute (JGI-PGF)"/>
            <person name="Walter F."/>
            <person name="Albersmeier A."/>
            <person name="Kalinowski J."/>
            <person name="Ruckert C."/>
        </authorList>
    </citation>
    <scope>NUCLEOTIDE SEQUENCE</scope>
    <source>
        <strain evidence="1">CGMCC 4.7430</strain>
    </source>
</reference>
<dbReference type="Proteomes" id="UP000660745">
    <property type="component" value="Unassembled WGS sequence"/>
</dbReference>
<keyword evidence="2" id="KW-1185">Reference proteome</keyword>
<dbReference type="EMBL" id="BMNK01000016">
    <property type="protein sequence ID" value="GGP14323.1"/>
    <property type="molecule type" value="Genomic_DNA"/>
</dbReference>
<name>A0A918ABG7_9ACTN</name>
<organism evidence="1 2">
    <name type="scientific">Nonomuraea glycinis</name>
    <dbReference type="NCBI Taxonomy" id="2047744"/>
    <lineage>
        <taxon>Bacteria</taxon>
        <taxon>Bacillati</taxon>
        <taxon>Actinomycetota</taxon>
        <taxon>Actinomycetes</taxon>
        <taxon>Streptosporangiales</taxon>
        <taxon>Streptosporangiaceae</taxon>
        <taxon>Nonomuraea</taxon>
    </lineage>
</organism>
<evidence type="ECO:0000313" key="1">
    <source>
        <dbReference type="EMBL" id="GGP14323.1"/>
    </source>
</evidence>
<accession>A0A918ABG7</accession>
<gene>
    <name evidence="1" type="ORF">GCM10012278_69660</name>
</gene>
<reference evidence="1" key="2">
    <citation type="submission" date="2020-09" db="EMBL/GenBank/DDBJ databases">
        <authorList>
            <person name="Sun Q."/>
            <person name="Zhou Y."/>
        </authorList>
    </citation>
    <scope>NUCLEOTIDE SEQUENCE</scope>
    <source>
        <strain evidence="1">CGMCC 4.7430</strain>
    </source>
</reference>
<dbReference type="AlphaFoldDB" id="A0A918ABG7"/>
<proteinExistence type="predicted"/>
<evidence type="ECO:0000313" key="2">
    <source>
        <dbReference type="Proteomes" id="UP000660745"/>
    </source>
</evidence>
<protein>
    <submittedName>
        <fullName evidence="1">Uncharacterized protein</fullName>
    </submittedName>
</protein>
<comment type="caution">
    <text evidence="1">The sequence shown here is derived from an EMBL/GenBank/DDBJ whole genome shotgun (WGS) entry which is preliminary data.</text>
</comment>
<sequence length="71" mass="7536">MLGDIADPQPVRRVHREGPADQILLGGGVDEVAAALAPVDALDASLAHESFDALAVDLQVQAERQLRVDPR</sequence>